<keyword evidence="2" id="KW-1133">Transmembrane helix</keyword>
<dbReference type="PATRIC" id="fig|28084.5.peg.896"/>
<organism evidence="3 4">
    <name type="scientific">Legionella cherrii</name>
    <dbReference type="NCBI Taxonomy" id="28084"/>
    <lineage>
        <taxon>Bacteria</taxon>
        <taxon>Pseudomonadati</taxon>
        <taxon>Pseudomonadota</taxon>
        <taxon>Gammaproteobacteria</taxon>
        <taxon>Legionellales</taxon>
        <taxon>Legionellaceae</taxon>
        <taxon>Legionella</taxon>
    </lineage>
</organism>
<feature type="compositionally biased region" description="Polar residues" evidence="1">
    <location>
        <begin position="206"/>
        <end position="215"/>
    </location>
</feature>
<dbReference type="Proteomes" id="UP000054921">
    <property type="component" value="Unassembled WGS sequence"/>
</dbReference>
<proteinExistence type="predicted"/>
<dbReference type="AlphaFoldDB" id="A0A0W0S6Q2"/>
<dbReference type="EMBL" id="LNXW01000013">
    <property type="protein sequence ID" value="KTC78811.1"/>
    <property type="molecule type" value="Genomic_DNA"/>
</dbReference>
<sequence>MKRALTVLLTILLLPLTAVGSVAFVALMLAMLALCSVPLILGGTLMASGELSKKFTDWRYPYMNKTLDPGNGPLITSISTTLILFPFLIVPVAAGSVVAAAFISILLVPSMAILGAYDGSEKIINGAEQAINSLADRLNSDKGKARINHSYNILSQDPGRESVVIEKRAFEPEITHFNPLFHRKAHVTVDKDTKHDDTMSRGNDFPSPSASSTDK</sequence>
<name>A0A0W0S6Q2_9GAMM</name>
<comment type="caution">
    <text evidence="3">The sequence shown here is derived from an EMBL/GenBank/DDBJ whole genome shotgun (WGS) entry which is preliminary data.</text>
</comment>
<feature type="transmembrane region" description="Helical" evidence="2">
    <location>
        <begin position="70"/>
        <end position="90"/>
    </location>
</feature>
<reference evidence="3 4" key="1">
    <citation type="submission" date="2015-11" db="EMBL/GenBank/DDBJ databases">
        <title>Genomic analysis of 38 Legionella species identifies large and diverse effector repertoires.</title>
        <authorList>
            <person name="Burstein D."/>
            <person name="Amaro F."/>
            <person name="Zusman T."/>
            <person name="Lifshitz Z."/>
            <person name="Cohen O."/>
            <person name="Gilbert J.A."/>
            <person name="Pupko T."/>
            <person name="Shuman H.A."/>
            <person name="Segal G."/>
        </authorList>
    </citation>
    <scope>NUCLEOTIDE SEQUENCE [LARGE SCALE GENOMIC DNA]</scope>
    <source>
        <strain evidence="3 4">ORW</strain>
    </source>
</reference>
<evidence type="ECO:0000256" key="1">
    <source>
        <dbReference type="SAM" id="MobiDB-lite"/>
    </source>
</evidence>
<accession>A0A0W0S6Q2</accession>
<feature type="transmembrane region" description="Helical" evidence="2">
    <location>
        <begin position="28"/>
        <end position="49"/>
    </location>
</feature>
<feature type="region of interest" description="Disordered" evidence="1">
    <location>
        <begin position="192"/>
        <end position="215"/>
    </location>
</feature>
<feature type="transmembrane region" description="Helical" evidence="2">
    <location>
        <begin position="96"/>
        <end position="117"/>
    </location>
</feature>
<evidence type="ECO:0008006" key="5">
    <source>
        <dbReference type="Google" id="ProtNLM"/>
    </source>
</evidence>
<evidence type="ECO:0000256" key="2">
    <source>
        <dbReference type="SAM" id="Phobius"/>
    </source>
</evidence>
<evidence type="ECO:0000313" key="3">
    <source>
        <dbReference type="EMBL" id="KTC78811.1"/>
    </source>
</evidence>
<dbReference type="RefSeq" id="WP_058387462.1">
    <property type="nucleotide sequence ID" value="NZ_LNXW01000013.1"/>
</dbReference>
<gene>
    <name evidence="3" type="ORF">Lche_0831</name>
</gene>
<evidence type="ECO:0000313" key="4">
    <source>
        <dbReference type="Proteomes" id="UP000054921"/>
    </source>
</evidence>
<protein>
    <recommendedName>
        <fullName evidence="5">Transmembrane protein</fullName>
    </recommendedName>
</protein>
<keyword evidence="2" id="KW-0472">Membrane</keyword>
<keyword evidence="2" id="KW-0812">Transmembrane</keyword>
<dbReference type="OrthoDB" id="5657201at2"/>